<dbReference type="EC" id="5.6.2.4" evidence="12"/>
<dbReference type="InterPro" id="IPR005259">
    <property type="entry name" value="PriA"/>
</dbReference>
<accession>A0A5Q2MZ72</accession>
<evidence type="ECO:0000259" key="13">
    <source>
        <dbReference type="PROSITE" id="PS51192"/>
    </source>
</evidence>
<evidence type="ECO:0000256" key="9">
    <source>
        <dbReference type="ARBA" id="ARBA00023125"/>
    </source>
</evidence>
<keyword evidence="16" id="KW-1185">Reference proteome</keyword>
<dbReference type="NCBIfam" id="TIGR00595">
    <property type="entry name" value="priA"/>
    <property type="match status" value="1"/>
</dbReference>
<dbReference type="InterPro" id="IPR011545">
    <property type="entry name" value="DEAD/DEAH_box_helicase_dom"/>
</dbReference>
<dbReference type="GO" id="GO:0008270">
    <property type="term" value="F:zinc ion binding"/>
    <property type="evidence" value="ECO:0007669"/>
    <property type="project" value="UniProtKB-UniRule"/>
</dbReference>
<feature type="binding site" evidence="12">
    <location>
        <position position="471"/>
    </location>
    <ligand>
        <name>Zn(2+)</name>
        <dbReference type="ChEBI" id="CHEBI:29105"/>
        <label>1</label>
    </ligand>
</feature>
<keyword evidence="9 12" id="KW-0238">DNA-binding</keyword>
<dbReference type="InterPro" id="IPR027417">
    <property type="entry name" value="P-loop_NTPase"/>
</dbReference>
<dbReference type="GO" id="GO:0006269">
    <property type="term" value="P:DNA replication, synthesis of primer"/>
    <property type="evidence" value="ECO:0007669"/>
    <property type="project" value="UniProtKB-KW"/>
</dbReference>
<evidence type="ECO:0000256" key="10">
    <source>
        <dbReference type="ARBA" id="ARBA00023235"/>
    </source>
</evidence>
<sequence>MPFQLEVAISEKDFVNRGYAQVIVDSTHKNLDRPFYYLIPEEMRATVAPGMEVYVPFQRRLLRGWIMAIEETLPLDLYEKSLLKIEALNEQYKLENDLLSLVPYLSGKLLCSQADILRSLAPVGVQRKAQTWIVLPEKLSKEELYAWQGLDPDSAALLARLNRAPGQKIKKKTLLAQQEEGPVRALQRLLKDGLVLEKNVLADRKESKRIEKPSTEIETSEGKILTEEQQAALRRIIEKIEERIFAVFLLHGVTGSGKTEVYIEAAKKVLARKQKVLYLVPEISLTPQTGRRLGERFGRSNVVVLHSALPEAERRQHWQRIASGEIDIVIGARSAVFAPLPNLGLVIVDEEHEPSYRQEKDPKYHGRDVAIQRAIYHQATVLLGSATPSLESYEKAKRGIYELIELKKRAFGQSMPPVHIIDMRQELAEGHRGMLSRPLRQAIEERLQRQEQVILYLNRRGFSTFVLCRDCGYTVQCSRCSISMVYHRTGEKLHCHYCQQKEVVPTFCPQCKSKSIRFFGTGTQKIEAELRELYPSVPVLRIDRDVAQQKGMEEVLEQFSRGEAPILIGTQMIAKGLDFPQVTLVGVLAADASLYVSEFRASERTFQLLSQVAGRAGRAQKAGEVILQSYCPEHYCLQAVKEHDYLSFYYRELEIRNKLVYPPYSQLAQILFTGLKDEEVLQVAQYWTDLLKKISAREKIQLDVWGPAPASIHRVEEKFRWTVTARQDHRHSAEPLRHLLRLVQTTYREGQKGKAAVAVSLSIDGTD</sequence>
<dbReference type="CDD" id="cd17929">
    <property type="entry name" value="DEXHc_priA"/>
    <property type="match status" value="1"/>
</dbReference>
<dbReference type="GO" id="GO:0005524">
    <property type="term" value="F:ATP binding"/>
    <property type="evidence" value="ECO:0007669"/>
    <property type="project" value="UniProtKB-UniRule"/>
</dbReference>
<dbReference type="InterPro" id="IPR042115">
    <property type="entry name" value="PriA_3primeBD_sf"/>
</dbReference>
<feature type="binding site" evidence="12">
    <location>
        <position position="495"/>
    </location>
    <ligand>
        <name>Zn(2+)</name>
        <dbReference type="ChEBI" id="CHEBI:29105"/>
        <label>2</label>
    </ligand>
</feature>
<dbReference type="Gene3D" id="3.40.50.300">
    <property type="entry name" value="P-loop containing nucleotide triphosphate hydrolases"/>
    <property type="match status" value="2"/>
</dbReference>
<dbReference type="InterPro" id="IPR040498">
    <property type="entry name" value="PriA_CRR"/>
</dbReference>
<evidence type="ECO:0000313" key="16">
    <source>
        <dbReference type="Proteomes" id="UP000366051"/>
    </source>
</evidence>
<dbReference type="InterPro" id="IPR041222">
    <property type="entry name" value="PriA_3primeBD"/>
</dbReference>
<dbReference type="GO" id="GO:1990077">
    <property type="term" value="C:primosome complex"/>
    <property type="evidence" value="ECO:0007669"/>
    <property type="project" value="UniProtKB-UniRule"/>
</dbReference>
<evidence type="ECO:0000256" key="2">
    <source>
        <dbReference type="ARBA" id="ARBA00022705"/>
    </source>
</evidence>
<dbReference type="Pfam" id="PF17764">
    <property type="entry name" value="PriA_3primeBD"/>
    <property type="match status" value="1"/>
</dbReference>
<feature type="domain" description="Helicase C-terminal" evidence="14">
    <location>
        <begin position="492"/>
        <end position="671"/>
    </location>
</feature>
<dbReference type="CDD" id="cd18804">
    <property type="entry name" value="SF2_C_priA"/>
    <property type="match status" value="1"/>
</dbReference>
<comment type="catalytic activity">
    <reaction evidence="11 12">
        <text>ATP + H2O = ADP + phosphate + H(+)</text>
        <dbReference type="Rhea" id="RHEA:13065"/>
        <dbReference type="ChEBI" id="CHEBI:15377"/>
        <dbReference type="ChEBI" id="CHEBI:15378"/>
        <dbReference type="ChEBI" id="CHEBI:30616"/>
        <dbReference type="ChEBI" id="CHEBI:43474"/>
        <dbReference type="ChEBI" id="CHEBI:456216"/>
        <dbReference type="EC" id="5.6.2.4"/>
    </reaction>
</comment>
<dbReference type="GO" id="GO:0006302">
    <property type="term" value="P:double-strand break repair"/>
    <property type="evidence" value="ECO:0007669"/>
    <property type="project" value="InterPro"/>
</dbReference>
<reference evidence="16" key="1">
    <citation type="submission" date="2019-11" db="EMBL/GenBank/DDBJ databases">
        <title>Genome sequence of Heliorestis convoluta strain HH, an alkaliphilic and minimalistic phototrophic bacterium from a soda lake in Egypt.</title>
        <authorList>
            <person name="Dewey E.D."/>
            <person name="Stokes L.M."/>
            <person name="Burchell B.M."/>
            <person name="Shaffer K.N."/>
            <person name="Huntington A.M."/>
            <person name="Baker J.M."/>
            <person name="Nadendla S."/>
            <person name="Giglio M.G."/>
            <person name="Touchman J.W."/>
            <person name="Blankenship R.E."/>
            <person name="Madigan M.T."/>
            <person name="Sattley W.M."/>
        </authorList>
    </citation>
    <scope>NUCLEOTIDE SEQUENCE [LARGE SCALE GENOMIC DNA]</scope>
    <source>
        <strain evidence="16">HH</strain>
    </source>
</reference>
<proteinExistence type="inferred from homology"/>
<feature type="domain" description="Helicase ATP-binding" evidence="13">
    <location>
        <begin position="239"/>
        <end position="406"/>
    </location>
</feature>
<keyword evidence="3 12" id="KW-0479">Metal-binding</keyword>
<dbReference type="GO" id="GO:0006270">
    <property type="term" value="P:DNA replication initiation"/>
    <property type="evidence" value="ECO:0007669"/>
    <property type="project" value="TreeGrafter"/>
</dbReference>
<dbReference type="Proteomes" id="UP000366051">
    <property type="component" value="Chromosome"/>
</dbReference>
<dbReference type="GO" id="GO:0043138">
    <property type="term" value="F:3'-5' DNA helicase activity"/>
    <property type="evidence" value="ECO:0007669"/>
    <property type="project" value="UniProtKB-EC"/>
</dbReference>
<dbReference type="Pfam" id="PF00271">
    <property type="entry name" value="Helicase_C"/>
    <property type="match status" value="1"/>
</dbReference>
<comment type="catalytic activity">
    <reaction evidence="12">
        <text>Couples ATP hydrolysis with the unwinding of duplex DNA by translocating in the 3'-5' direction.</text>
        <dbReference type="EC" id="5.6.2.4"/>
    </reaction>
</comment>
<dbReference type="Gene3D" id="3.40.1440.60">
    <property type="entry name" value="PriA, 3(prime) DNA-binding domain"/>
    <property type="match status" value="1"/>
</dbReference>
<dbReference type="GO" id="GO:0003677">
    <property type="term" value="F:DNA binding"/>
    <property type="evidence" value="ECO:0007669"/>
    <property type="project" value="UniProtKB-UniRule"/>
</dbReference>
<dbReference type="PANTHER" id="PTHR30580:SF0">
    <property type="entry name" value="PRIMOSOMAL PROTEIN N"/>
    <property type="match status" value="1"/>
</dbReference>
<dbReference type="SMART" id="SM00490">
    <property type="entry name" value="HELICc"/>
    <property type="match status" value="1"/>
</dbReference>
<comment type="similarity">
    <text evidence="12">Belongs to the helicase family. PriA subfamily.</text>
</comment>
<name>A0A5Q2MZ72_9FIRM</name>
<feature type="binding site" evidence="12">
    <location>
        <position position="480"/>
    </location>
    <ligand>
        <name>Zn(2+)</name>
        <dbReference type="ChEBI" id="CHEBI:29105"/>
        <label>2</label>
    </ligand>
</feature>
<keyword evidence="1 12" id="KW-0639">Primosome</keyword>
<dbReference type="FunFam" id="3.40.50.300:FF:000489">
    <property type="entry name" value="Primosome assembly protein PriA"/>
    <property type="match status" value="1"/>
</dbReference>
<keyword evidence="10 12" id="KW-0413">Isomerase</keyword>
<dbReference type="HAMAP" id="MF_00983">
    <property type="entry name" value="PriA"/>
    <property type="match status" value="1"/>
</dbReference>
<comment type="cofactor">
    <cofactor evidence="12">
        <name>Zn(2+)</name>
        <dbReference type="ChEBI" id="CHEBI:29105"/>
    </cofactor>
    <text evidence="12">Binds 2 zinc ions per subunit.</text>
</comment>
<evidence type="ECO:0000256" key="3">
    <source>
        <dbReference type="ARBA" id="ARBA00022723"/>
    </source>
</evidence>
<keyword evidence="6 12" id="KW-0347">Helicase</keyword>
<evidence type="ECO:0000256" key="1">
    <source>
        <dbReference type="ARBA" id="ARBA00022515"/>
    </source>
</evidence>
<dbReference type="PROSITE" id="PS51192">
    <property type="entry name" value="HELICASE_ATP_BIND_1"/>
    <property type="match status" value="1"/>
</dbReference>
<feature type="binding site" evidence="12">
    <location>
        <position position="468"/>
    </location>
    <ligand>
        <name>Zn(2+)</name>
        <dbReference type="ChEBI" id="CHEBI:29105"/>
        <label>1</label>
    </ligand>
</feature>
<dbReference type="GO" id="GO:0016887">
    <property type="term" value="F:ATP hydrolysis activity"/>
    <property type="evidence" value="ECO:0007669"/>
    <property type="project" value="RHEA"/>
</dbReference>
<dbReference type="PROSITE" id="PS51194">
    <property type="entry name" value="HELICASE_CTER"/>
    <property type="match status" value="1"/>
</dbReference>
<dbReference type="SUPFAM" id="SSF52540">
    <property type="entry name" value="P-loop containing nucleoside triphosphate hydrolases"/>
    <property type="match status" value="2"/>
</dbReference>
<dbReference type="InterPro" id="IPR041236">
    <property type="entry name" value="PriA_C"/>
</dbReference>
<dbReference type="InterPro" id="IPR001650">
    <property type="entry name" value="Helicase_C-like"/>
</dbReference>
<dbReference type="Pfam" id="PF00270">
    <property type="entry name" value="DEAD"/>
    <property type="match status" value="1"/>
</dbReference>
<gene>
    <name evidence="12 15" type="primary">priA</name>
    <name evidence="15" type="ORF">FTV88_1879</name>
</gene>
<evidence type="ECO:0000313" key="15">
    <source>
        <dbReference type="EMBL" id="QGG47977.1"/>
    </source>
</evidence>
<comment type="subunit">
    <text evidence="12">Component of the replication restart primosome.</text>
</comment>
<dbReference type="EMBL" id="CP045875">
    <property type="protein sequence ID" value="QGG47977.1"/>
    <property type="molecule type" value="Genomic_DNA"/>
</dbReference>
<dbReference type="OrthoDB" id="9759544at2"/>
<dbReference type="PANTHER" id="PTHR30580">
    <property type="entry name" value="PRIMOSOMAL PROTEIN N"/>
    <property type="match status" value="1"/>
</dbReference>
<dbReference type="InterPro" id="IPR014001">
    <property type="entry name" value="Helicase_ATP-bd"/>
</dbReference>
<dbReference type="Pfam" id="PF18319">
    <property type="entry name" value="Zn_ribbon_PriA"/>
    <property type="match status" value="1"/>
</dbReference>
<keyword evidence="2 12" id="KW-0235">DNA replication</keyword>
<dbReference type="KEGG" id="hcv:FTV88_1879"/>
<feature type="binding site" evidence="12">
    <location>
        <position position="498"/>
    </location>
    <ligand>
        <name>Zn(2+)</name>
        <dbReference type="ChEBI" id="CHEBI:29105"/>
        <label>2</label>
    </ligand>
</feature>
<evidence type="ECO:0000256" key="4">
    <source>
        <dbReference type="ARBA" id="ARBA00022741"/>
    </source>
</evidence>
<evidence type="ECO:0000259" key="14">
    <source>
        <dbReference type="PROSITE" id="PS51194"/>
    </source>
</evidence>
<comment type="function">
    <text evidence="12">Initiates the restart of stalled replication forks, which reloads the replicative helicase on sites other than the origin of replication. Recognizes and binds to abandoned replication forks and remodels them to uncover a helicase loading site. Promotes assembly of the primosome at these replication forks.</text>
</comment>
<keyword evidence="7 12" id="KW-0862">Zinc</keyword>
<keyword evidence="8 12" id="KW-0067">ATP-binding</keyword>
<feature type="binding site" evidence="12">
    <location>
        <position position="508"/>
    </location>
    <ligand>
        <name>Zn(2+)</name>
        <dbReference type="ChEBI" id="CHEBI:29105"/>
        <label>1</label>
    </ligand>
</feature>
<evidence type="ECO:0000256" key="11">
    <source>
        <dbReference type="ARBA" id="ARBA00048988"/>
    </source>
</evidence>
<organism evidence="15 16">
    <name type="scientific">Heliorestis convoluta</name>
    <dbReference type="NCBI Taxonomy" id="356322"/>
    <lineage>
        <taxon>Bacteria</taxon>
        <taxon>Bacillati</taxon>
        <taxon>Bacillota</taxon>
        <taxon>Clostridia</taxon>
        <taxon>Eubacteriales</taxon>
        <taxon>Heliobacteriaceae</taxon>
        <taxon>Heliorestis</taxon>
    </lineage>
</organism>
<dbReference type="SMART" id="SM00487">
    <property type="entry name" value="DEXDc"/>
    <property type="match status" value="1"/>
</dbReference>
<feature type="binding site" evidence="12">
    <location>
        <position position="477"/>
    </location>
    <ligand>
        <name>Zn(2+)</name>
        <dbReference type="ChEBI" id="CHEBI:29105"/>
        <label>2</label>
    </ligand>
</feature>
<evidence type="ECO:0000256" key="12">
    <source>
        <dbReference type="HAMAP-Rule" id="MF_00983"/>
    </source>
</evidence>
<dbReference type="Pfam" id="PF18074">
    <property type="entry name" value="PriA_C"/>
    <property type="match status" value="1"/>
</dbReference>
<dbReference type="AlphaFoldDB" id="A0A5Q2MZ72"/>
<keyword evidence="5 12" id="KW-0378">Hydrolase</keyword>
<evidence type="ECO:0000256" key="7">
    <source>
        <dbReference type="ARBA" id="ARBA00022833"/>
    </source>
</evidence>
<evidence type="ECO:0000256" key="6">
    <source>
        <dbReference type="ARBA" id="ARBA00022806"/>
    </source>
</evidence>
<keyword evidence="4 12" id="KW-0547">Nucleotide-binding</keyword>
<protein>
    <recommendedName>
        <fullName evidence="12">Replication restart protein PriA</fullName>
    </recommendedName>
    <alternativeName>
        <fullName evidence="12">ATP-dependent DNA helicase PriA</fullName>
        <ecNumber evidence="12">5.6.2.4</ecNumber>
    </alternativeName>
    <alternativeName>
        <fullName evidence="12">DNA 3'-5' helicase PriA</fullName>
    </alternativeName>
</protein>
<feature type="binding site" evidence="12">
    <location>
        <position position="511"/>
    </location>
    <ligand>
        <name>Zn(2+)</name>
        <dbReference type="ChEBI" id="CHEBI:29105"/>
        <label>1</label>
    </ligand>
</feature>
<evidence type="ECO:0000256" key="5">
    <source>
        <dbReference type="ARBA" id="ARBA00022801"/>
    </source>
</evidence>
<dbReference type="GO" id="GO:0006310">
    <property type="term" value="P:DNA recombination"/>
    <property type="evidence" value="ECO:0007669"/>
    <property type="project" value="InterPro"/>
</dbReference>
<evidence type="ECO:0000256" key="8">
    <source>
        <dbReference type="ARBA" id="ARBA00022840"/>
    </source>
</evidence>